<organism evidence="5 6">
    <name type="scientific">Suillus luteus UH-Slu-Lm8-n1</name>
    <dbReference type="NCBI Taxonomy" id="930992"/>
    <lineage>
        <taxon>Eukaryota</taxon>
        <taxon>Fungi</taxon>
        <taxon>Dikarya</taxon>
        <taxon>Basidiomycota</taxon>
        <taxon>Agaricomycotina</taxon>
        <taxon>Agaricomycetes</taxon>
        <taxon>Agaricomycetidae</taxon>
        <taxon>Boletales</taxon>
        <taxon>Suillineae</taxon>
        <taxon>Suillaceae</taxon>
        <taxon>Suillus</taxon>
    </lineage>
</organism>
<dbReference type="HOGENOM" id="CLU_028915_0_0_1"/>
<dbReference type="InterPro" id="IPR011990">
    <property type="entry name" value="TPR-like_helical_dom_sf"/>
</dbReference>
<dbReference type="InterPro" id="IPR001680">
    <property type="entry name" value="WD40_rpt"/>
</dbReference>
<dbReference type="GO" id="GO:1990234">
    <property type="term" value="C:transferase complex"/>
    <property type="evidence" value="ECO:0007669"/>
    <property type="project" value="UniProtKB-ARBA"/>
</dbReference>
<dbReference type="InterPro" id="IPR036322">
    <property type="entry name" value="WD40_repeat_dom_sf"/>
</dbReference>
<dbReference type="PROSITE" id="PS50082">
    <property type="entry name" value="WD_REPEATS_2"/>
    <property type="match status" value="2"/>
</dbReference>
<evidence type="ECO:0000313" key="6">
    <source>
        <dbReference type="Proteomes" id="UP000054485"/>
    </source>
</evidence>
<evidence type="ECO:0000256" key="4">
    <source>
        <dbReference type="SAM" id="MobiDB-lite"/>
    </source>
</evidence>
<protein>
    <recommendedName>
        <fullName evidence="7">WD40 repeat-like protein</fullName>
    </recommendedName>
</protein>
<dbReference type="SUPFAM" id="SSF50978">
    <property type="entry name" value="WD40 repeat-like"/>
    <property type="match status" value="1"/>
</dbReference>
<sequence>MAQLILNPTPLRLFEDNGQGDSTISINNQRFSTHRANAIAVSPDGRRMVSASYSMVRLWDMNEGVLLKRLEEHVWGVVDALAVSLDGQLIASGDDQGMLIAWDLNIGESLTQAIKAHSSRIPSLAFSPDSSLLATSSGDGTIKLWCTKTWELSGNPIIYPKTNVCCVRFSPSGALLAIATHNDIQIYDPGTRKYVASFKGHAAINGSYNNSLAWMPDGTRLFSAGGDTDPTIREWDTSNWMQVGEPWKGHFKSIRAICLNSNGTLLASASDDRGVRLWRVSDRRTIVVFKHPTMVQCVAFSANDRGILSGDQRKAIFEWPVPEDALPDDRSKNSSDGDSKAAQKEDMMHQAQAEAYSCFKGLAINPDVRSACIAGDLDTAEMALNEDIDADANNHVSYANRAFVMARISRWDFALHDANKSIKIQPSFAGHISKGISLCGKKQVQAARISFDLASLFTNGDLKTDHFLFLIRAIALFNANEHQEAMLRIGELAACPNVDPVACRIVEAYLHVQLGNIALDGARNNEAVEHFTAAVNASAFFYKLPIHLMYEEFVVLFGWDLKSLWQTTNKQQCLALFRAGSFGAGIKAYQSIMDNIDEDMKADLHAWFAALK</sequence>
<dbReference type="Pfam" id="PF00400">
    <property type="entry name" value="WD40"/>
    <property type="match status" value="5"/>
</dbReference>
<dbReference type="OrthoDB" id="2690521at2759"/>
<proteinExistence type="predicted"/>
<dbReference type="EMBL" id="KN835134">
    <property type="protein sequence ID" value="KIK48980.1"/>
    <property type="molecule type" value="Genomic_DNA"/>
</dbReference>
<evidence type="ECO:0008006" key="7">
    <source>
        <dbReference type="Google" id="ProtNLM"/>
    </source>
</evidence>
<feature type="repeat" description="WD" evidence="3">
    <location>
        <begin position="247"/>
        <end position="288"/>
    </location>
</feature>
<dbReference type="InterPro" id="IPR015943">
    <property type="entry name" value="WD40/YVTN_repeat-like_dom_sf"/>
</dbReference>
<evidence type="ECO:0000256" key="2">
    <source>
        <dbReference type="ARBA" id="ARBA00022737"/>
    </source>
</evidence>
<keyword evidence="2" id="KW-0677">Repeat</keyword>
<keyword evidence="1 3" id="KW-0853">WD repeat</keyword>
<dbReference type="Gene3D" id="1.25.40.10">
    <property type="entry name" value="Tetratricopeptide repeat domain"/>
    <property type="match status" value="1"/>
</dbReference>
<keyword evidence="6" id="KW-1185">Reference proteome</keyword>
<evidence type="ECO:0000256" key="3">
    <source>
        <dbReference type="PROSITE-ProRule" id="PRU00221"/>
    </source>
</evidence>
<dbReference type="AlphaFoldDB" id="A0A0D0AFL4"/>
<dbReference type="PANTHER" id="PTHR22847">
    <property type="entry name" value="WD40 REPEAT PROTEIN"/>
    <property type="match status" value="1"/>
</dbReference>
<dbReference type="CDD" id="cd00200">
    <property type="entry name" value="WD40"/>
    <property type="match status" value="1"/>
</dbReference>
<gene>
    <name evidence="5" type="ORF">CY34DRAFT_797351</name>
</gene>
<accession>A0A0D0AFL4</accession>
<dbReference type="SUPFAM" id="SSF48452">
    <property type="entry name" value="TPR-like"/>
    <property type="match status" value="1"/>
</dbReference>
<dbReference type="PANTHER" id="PTHR22847:SF637">
    <property type="entry name" value="WD REPEAT DOMAIN 5B"/>
    <property type="match status" value="1"/>
</dbReference>
<feature type="repeat" description="WD" evidence="3">
    <location>
        <begin position="114"/>
        <end position="145"/>
    </location>
</feature>
<evidence type="ECO:0000256" key="1">
    <source>
        <dbReference type="ARBA" id="ARBA00022574"/>
    </source>
</evidence>
<dbReference type="SMART" id="SM00320">
    <property type="entry name" value="WD40"/>
    <property type="match status" value="7"/>
</dbReference>
<dbReference type="InParanoid" id="A0A0D0AFL4"/>
<dbReference type="Gene3D" id="2.130.10.10">
    <property type="entry name" value="YVTN repeat-like/Quinoprotein amine dehydrogenase"/>
    <property type="match status" value="2"/>
</dbReference>
<dbReference type="Proteomes" id="UP000054485">
    <property type="component" value="Unassembled WGS sequence"/>
</dbReference>
<reference evidence="5 6" key="1">
    <citation type="submission" date="2014-04" db="EMBL/GenBank/DDBJ databases">
        <authorList>
            <consortium name="DOE Joint Genome Institute"/>
            <person name="Kuo A."/>
            <person name="Ruytinx J."/>
            <person name="Rineau F."/>
            <person name="Colpaert J."/>
            <person name="Kohler A."/>
            <person name="Nagy L.G."/>
            <person name="Floudas D."/>
            <person name="Copeland A."/>
            <person name="Barry K.W."/>
            <person name="Cichocki N."/>
            <person name="Veneault-Fourrey C."/>
            <person name="LaButti K."/>
            <person name="Lindquist E.A."/>
            <person name="Lipzen A."/>
            <person name="Lundell T."/>
            <person name="Morin E."/>
            <person name="Murat C."/>
            <person name="Sun H."/>
            <person name="Tunlid A."/>
            <person name="Henrissat B."/>
            <person name="Grigoriev I.V."/>
            <person name="Hibbett D.S."/>
            <person name="Martin F."/>
            <person name="Nordberg H.P."/>
            <person name="Cantor M.N."/>
            <person name="Hua S.X."/>
        </authorList>
    </citation>
    <scope>NUCLEOTIDE SEQUENCE [LARGE SCALE GENOMIC DNA]</scope>
    <source>
        <strain evidence="5 6">UH-Slu-Lm8-n1</strain>
    </source>
</reference>
<dbReference type="GO" id="GO:0005634">
    <property type="term" value="C:nucleus"/>
    <property type="evidence" value="ECO:0007669"/>
    <property type="project" value="TreeGrafter"/>
</dbReference>
<feature type="compositionally biased region" description="Basic and acidic residues" evidence="4">
    <location>
        <begin position="327"/>
        <end position="346"/>
    </location>
</feature>
<dbReference type="PROSITE" id="PS50294">
    <property type="entry name" value="WD_REPEATS_REGION"/>
    <property type="match status" value="2"/>
</dbReference>
<reference evidence="6" key="2">
    <citation type="submission" date="2015-01" db="EMBL/GenBank/DDBJ databases">
        <title>Evolutionary Origins and Diversification of the Mycorrhizal Mutualists.</title>
        <authorList>
            <consortium name="DOE Joint Genome Institute"/>
            <consortium name="Mycorrhizal Genomics Consortium"/>
            <person name="Kohler A."/>
            <person name="Kuo A."/>
            <person name="Nagy L.G."/>
            <person name="Floudas D."/>
            <person name="Copeland A."/>
            <person name="Barry K.W."/>
            <person name="Cichocki N."/>
            <person name="Veneault-Fourrey C."/>
            <person name="LaButti K."/>
            <person name="Lindquist E.A."/>
            <person name="Lipzen A."/>
            <person name="Lundell T."/>
            <person name="Morin E."/>
            <person name="Murat C."/>
            <person name="Riley R."/>
            <person name="Ohm R."/>
            <person name="Sun H."/>
            <person name="Tunlid A."/>
            <person name="Henrissat B."/>
            <person name="Grigoriev I.V."/>
            <person name="Hibbett D.S."/>
            <person name="Martin F."/>
        </authorList>
    </citation>
    <scope>NUCLEOTIDE SEQUENCE [LARGE SCALE GENOMIC DNA]</scope>
    <source>
        <strain evidence="6">UH-Slu-Lm8-n1</strain>
    </source>
</reference>
<feature type="region of interest" description="Disordered" evidence="4">
    <location>
        <begin position="320"/>
        <end position="346"/>
    </location>
</feature>
<dbReference type="STRING" id="930992.A0A0D0AFL4"/>
<evidence type="ECO:0000313" key="5">
    <source>
        <dbReference type="EMBL" id="KIK48980.1"/>
    </source>
</evidence>
<name>A0A0D0AFL4_9AGAM</name>